<organism evidence="3 4">
    <name type="scientific">Halothiobacillus diazotrophicus</name>
    <dbReference type="NCBI Taxonomy" id="1860122"/>
    <lineage>
        <taxon>Bacteria</taxon>
        <taxon>Pseudomonadati</taxon>
        <taxon>Pseudomonadota</taxon>
        <taxon>Gammaproteobacteria</taxon>
        <taxon>Chromatiales</taxon>
        <taxon>Halothiobacillaceae</taxon>
        <taxon>Halothiobacillus</taxon>
    </lineage>
</organism>
<dbReference type="KEGG" id="haz:A9404_02270"/>
<evidence type="ECO:0000256" key="2">
    <source>
        <dbReference type="PIRSR" id="PIRSR601501-1"/>
    </source>
</evidence>
<feature type="binding site" evidence="2">
    <location>
        <position position="426"/>
    </location>
    <ligand>
        <name>Fe cation</name>
        <dbReference type="ChEBI" id="CHEBI:24875"/>
    </ligand>
</feature>
<dbReference type="SUPFAM" id="SSF56762">
    <property type="entry name" value="HydB/Nqo4-like"/>
    <property type="match status" value="1"/>
</dbReference>
<evidence type="ECO:0000313" key="3">
    <source>
        <dbReference type="EMBL" id="ANJ66360.1"/>
    </source>
</evidence>
<feature type="binding site" evidence="2">
    <location>
        <position position="75"/>
    </location>
    <ligand>
        <name>Ni(2+)</name>
        <dbReference type="ChEBI" id="CHEBI:49786"/>
    </ligand>
</feature>
<dbReference type="Pfam" id="PF00374">
    <property type="entry name" value="NiFeSe_Hases"/>
    <property type="match status" value="2"/>
</dbReference>
<dbReference type="GO" id="GO:0016151">
    <property type="term" value="F:nickel cation binding"/>
    <property type="evidence" value="ECO:0007669"/>
    <property type="project" value="InterPro"/>
</dbReference>
<feature type="binding site" evidence="2">
    <location>
        <position position="75"/>
    </location>
    <ligand>
        <name>Fe cation</name>
        <dbReference type="ChEBI" id="CHEBI:24875"/>
    </ligand>
</feature>
<feature type="binding site" evidence="2">
    <location>
        <position position="53"/>
    </location>
    <ligand>
        <name>Mg(2+)</name>
        <dbReference type="ChEBI" id="CHEBI:18420"/>
    </ligand>
</feature>
<dbReference type="InterPro" id="IPR018194">
    <property type="entry name" value="Ni-dep_hyd_lsu_Ni_BS"/>
</dbReference>
<dbReference type="AlphaFoldDB" id="A0A191ZES4"/>
<dbReference type="PROSITE" id="PS00508">
    <property type="entry name" value="NI_HGENASE_L_2"/>
    <property type="match status" value="1"/>
</dbReference>
<feature type="binding site" evidence="2">
    <location>
        <position position="378"/>
    </location>
    <ligand>
        <name>Mg(2+)</name>
        <dbReference type="ChEBI" id="CHEBI:18420"/>
    </ligand>
</feature>
<name>A0A191ZES4_9GAMM</name>
<dbReference type="InterPro" id="IPR029014">
    <property type="entry name" value="NiFe-Hase_large"/>
</dbReference>
<dbReference type="Gene3D" id="1.10.645.10">
    <property type="entry name" value="Cytochrome-c3 Hydrogenase, chain B"/>
    <property type="match status" value="1"/>
</dbReference>
<dbReference type="RefSeq" id="WP_066098287.1">
    <property type="nucleotide sequence ID" value="NZ_CP016027.1"/>
</dbReference>
<dbReference type="EMBL" id="CP016027">
    <property type="protein sequence ID" value="ANJ66360.1"/>
    <property type="molecule type" value="Genomic_DNA"/>
</dbReference>
<proteinExistence type="predicted"/>
<keyword evidence="2" id="KW-0479">Metal-binding</keyword>
<keyword evidence="2" id="KW-0408">Iron</keyword>
<comment type="cofactor">
    <cofactor evidence="2">
        <name>Fe cation</name>
        <dbReference type="ChEBI" id="CHEBI:24875"/>
    </cofactor>
</comment>
<dbReference type="Proteomes" id="UP000078596">
    <property type="component" value="Chromosome"/>
</dbReference>
<gene>
    <name evidence="3" type="ORF">A9404_02270</name>
</gene>
<accession>A0A191ZES4</accession>
<dbReference type="PANTHER" id="PTHR43600">
    <property type="entry name" value="COENZYME F420 HYDROGENASE, SUBUNIT ALPHA"/>
    <property type="match status" value="1"/>
</dbReference>
<keyword evidence="4" id="KW-1185">Reference proteome</keyword>
<evidence type="ECO:0000256" key="1">
    <source>
        <dbReference type="ARBA" id="ARBA00023002"/>
    </source>
</evidence>
<feature type="binding site" evidence="2">
    <location>
        <position position="72"/>
    </location>
    <ligand>
        <name>Ni(2+)</name>
        <dbReference type="ChEBI" id="CHEBI:49786"/>
    </ligand>
</feature>
<keyword evidence="1" id="KW-0560">Oxidoreductase</keyword>
<dbReference type="InterPro" id="IPR001501">
    <property type="entry name" value="Ni-dep_hyd_lsu"/>
</dbReference>
<dbReference type="OrthoDB" id="9761717at2"/>
<reference evidence="3 4" key="1">
    <citation type="submission" date="2016-06" db="EMBL/GenBank/DDBJ databases">
        <title>Insight into the functional genes involving in sulfur oxidation in Pearl River water.</title>
        <authorList>
            <person name="Luo J."/>
            <person name="Tan X."/>
            <person name="Lin W."/>
        </authorList>
    </citation>
    <scope>NUCLEOTIDE SEQUENCE [LARGE SCALE GENOMIC DNA]</scope>
    <source>
        <strain evidence="3 4">LS2</strain>
    </source>
</reference>
<feature type="binding site" evidence="2">
    <location>
        <position position="429"/>
    </location>
    <ligand>
        <name>Mg(2+)</name>
        <dbReference type="ChEBI" id="CHEBI:18420"/>
    </ligand>
</feature>
<protein>
    <submittedName>
        <fullName evidence="3">Ni/Fe hydrogenase subunit alpha</fullName>
    </submittedName>
</protein>
<dbReference type="GO" id="GO:0008901">
    <property type="term" value="F:ferredoxin hydrogenase activity"/>
    <property type="evidence" value="ECO:0007669"/>
    <property type="project" value="InterPro"/>
</dbReference>
<comment type="cofactor">
    <cofactor evidence="2">
        <name>Ni(2+)</name>
        <dbReference type="ChEBI" id="CHEBI:49786"/>
    </cofactor>
</comment>
<keyword evidence="2" id="KW-0460">Magnesium</keyword>
<dbReference type="STRING" id="1860122.A9404_02270"/>
<evidence type="ECO:0000313" key="4">
    <source>
        <dbReference type="Proteomes" id="UP000078596"/>
    </source>
</evidence>
<keyword evidence="2" id="KW-0533">Nickel</keyword>
<dbReference type="PANTHER" id="PTHR43600:SF4">
    <property type="entry name" value="CYTOSOLIC NIFE-HYDROGENASE, ALPHA SUBUNIT"/>
    <property type="match status" value="1"/>
</dbReference>
<sequence length="438" mass="48990">MSDSRTGNNLRTGDIHVPVLARVEGEGALDIRIRNGQIDDLKLRIFEPPRLFEKLLEGRPAQDVIDTVARICGICPVAYQMSAVAAIESIFQLTPSPWVQAMRRVMYCGEWIQSHSLHIHLLAAPDFLGFDSAPEMAKRFPAEVRRGLHLQGIGNEIIRTFGGRSVHPVGVRPGGFFRAPTATAISELREKLQDGLQAASGLIEWVATLPIPVDDQEFVCVSLRHHDDYAIERGRIISDQGLDIGIDDYERHFREFQVPHSTALHALLDDRPYLVGPLARINNNLDQLPADLRAIIATTGIAFPSRNMFHSILARAIEIHYALSEALRLTEDYDAGSTPFIEPSPLPGIGFGCTEAPRGILWHRYELDEQGWVKSARIVPPTSQNQARMEEDLKTTLTRFGLNQTDDALRLHGEMVVRNYDPCISCATHFLDFRAERS</sequence>
<feature type="binding site" evidence="2">
    <location>
        <position position="423"/>
    </location>
    <ligand>
        <name>Ni(2+)</name>
        <dbReference type="ChEBI" id="CHEBI:49786"/>
    </ligand>
</feature>